<evidence type="ECO:0000313" key="1">
    <source>
        <dbReference type="EMBL" id="KAJ9062769.1"/>
    </source>
</evidence>
<name>A0ACC2SK41_9FUNG</name>
<keyword evidence="2" id="KW-1185">Reference proteome</keyword>
<dbReference type="EMBL" id="QTSX02004991">
    <property type="protein sequence ID" value="KAJ9062769.1"/>
    <property type="molecule type" value="Genomic_DNA"/>
</dbReference>
<proteinExistence type="predicted"/>
<gene>
    <name evidence="1" type="ORF">DSO57_1007125</name>
</gene>
<dbReference type="Proteomes" id="UP001165960">
    <property type="component" value="Unassembled WGS sequence"/>
</dbReference>
<accession>A0ACC2SK41</accession>
<protein>
    <submittedName>
        <fullName evidence="1">Uncharacterized protein</fullName>
    </submittedName>
</protein>
<reference evidence="1" key="1">
    <citation type="submission" date="2022-04" db="EMBL/GenBank/DDBJ databases">
        <title>Genome of the entomopathogenic fungus Entomophthora muscae.</title>
        <authorList>
            <person name="Elya C."/>
            <person name="Lovett B.R."/>
            <person name="Lee E."/>
            <person name="Macias A.M."/>
            <person name="Hajek A.E."/>
            <person name="De Bivort B.L."/>
            <person name="Kasson M.T."/>
            <person name="De Fine Licht H.H."/>
            <person name="Stajich J.E."/>
        </authorList>
    </citation>
    <scope>NUCLEOTIDE SEQUENCE</scope>
    <source>
        <strain evidence="1">Berkeley</strain>
    </source>
</reference>
<sequence length="663" mass="76742">MPFHSPLLALARLKTCIPKPKLQQAKYINSIPTKQSRDDSLFDCGQERSAYGFETYEIFKDQEVPTFWEMSKGGSQKSPTKKRSELFFELSHRLKEQRQRQVGQGKDGSRSDFIQTSTTANLEERRILYKKEKLLDLLDSCIRIKEVQGSFNIYKKLALLYPNLISTKHYSALLFIFAHSIKKRNYNDDYRNQRVDRANHLESIPRYSSHYLKVVFCDMVKRSCFLEQEDWHSLFWGLSKDLDAGSLEILWWILIARNHPKLARTLSYSPPENTDLPIKGSEPTFGSVILTTSMANALLRVRSFTRGEFDSLVASDALAVAKARMTLEHMVMLGIPRDESSYLNIISASHYHLRSDKAFLESINKILDELMAPDIQVKLTTDHCNRILACLHQRGLFKMAKALYQDLRNDPARSPNIESLNHILHVLIDSPEDENIFDFYRQELERWNLKPDIVTLNILLEAQIQFGEVQGMSPLLQEFRKNHFILPDKIAYTHIIRGFVSVGELQTAETYLKEYIDRQDIALAADPFHHLMRGYNERAQYDLLMDAYSVLIYAEIRIPMKIWRTLLISCIRQPNPAESIRLFVVSCQKAHLGKWSMLLLEMVVETHIKACVEIDPIIAMVKDSKLDSKTQHLALLTIASIYPKLARRPLPDYILEQLKPHVK</sequence>
<comment type="caution">
    <text evidence="1">The sequence shown here is derived from an EMBL/GenBank/DDBJ whole genome shotgun (WGS) entry which is preliminary data.</text>
</comment>
<organism evidence="1 2">
    <name type="scientific">Entomophthora muscae</name>
    <dbReference type="NCBI Taxonomy" id="34485"/>
    <lineage>
        <taxon>Eukaryota</taxon>
        <taxon>Fungi</taxon>
        <taxon>Fungi incertae sedis</taxon>
        <taxon>Zoopagomycota</taxon>
        <taxon>Entomophthoromycotina</taxon>
        <taxon>Entomophthoromycetes</taxon>
        <taxon>Entomophthorales</taxon>
        <taxon>Entomophthoraceae</taxon>
        <taxon>Entomophthora</taxon>
    </lineage>
</organism>
<evidence type="ECO:0000313" key="2">
    <source>
        <dbReference type="Proteomes" id="UP001165960"/>
    </source>
</evidence>